<evidence type="ECO:0000256" key="10">
    <source>
        <dbReference type="ARBA" id="ARBA00022723"/>
    </source>
</evidence>
<dbReference type="GO" id="GO:0046872">
    <property type="term" value="F:metal ion binding"/>
    <property type="evidence" value="ECO:0007669"/>
    <property type="project" value="UniProtKB-KW"/>
</dbReference>
<feature type="binding site" evidence="14">
    <location>
        <position position="255"/>
    </location>
    <ligand>
        <name>a divalent metal cation</name>
        <dbReference type="ChEBI" id="CHEBI:60240"/>
    </ligand>
</feature>
<evidence type="ECO:0000256" key="8">
    <source>
        <dbReference type="ARBA" id="ARBA00022679"/>
    </source>
</evidence>
<feature type="binding site" evidence="14">
    <location>
        <begin position="253"/>
        <end position="255"/>
    </location>
    <ligand>
        <name>4-CDP-2-C-methyl-D-erythritol 2-phosphate</name>
        <dbReference type="ChEBI" id="CHEBI:57919"/>
    </ligand>
</feature>
<evidence type="ECO:0000256" key="9">
    <source>
        <dbReference type="ARBA" id="ARBA00022695"/>
    </source>
</evidence>
<comment type="cofactor">
    <cofactor evidence="3 14">
        <name>a divalent metal cation</name>
        <dbReference type="ChEBI" id="CHEBI:60240"/>
    </cofactor>
</comment>
<feature type="binding site" evidence="14">
    <location>
        <position position="384"/>
    </location>
    <ligand>
        <name>4-CDP-2-C-methyl-D-erythritol 2-phosphate</name>
        <dbReference type="ChEBI" id="CHEBI:57919"/>
    </ligand>
</feature>
<dbReference type="EMBL" id="JPWH01000003">
    <property type="protein sequence ID" value="RCK52635.1"/>
    <property type="molecule type" value="Genomic_DNA"/>
</dbReference>
<dbReference type="InterPro" id="IPR036571">
    <property type="entry name" value="MECDP_synthase_sf"/>
</dbReference>
<feature type="site" description="Transition state stabilizer" evidence="14">
    <location>
        <position position="279"/>
    </location>
</feature>
<dbReference type="EC" id="2.7.7.60" evidence="14"/>
<evidence type="ECO:0000256" key="1">
    <source>
        <dbReference type="ARBA" id="ARBA00000200"/>
    </source>
</evidence>
<dbReference type="GO" id="GO:0016114">
    <property type="term" value="P:terpenoid biosynthetic process"/>
    <property type="evidence" value="ECO:0007669"/>
    <property type="project" value="InterPro"/>
</dbReference>
<dbReference type="UniPathway" id="UPA00056">
    <property type="reaction ID" value="UER00093"/>
</dbReference>
<evidence type="ECO:0000256" key="11">
    <source>
        <dbReference type="ARBA" id="ARBA00023229"/>
    </source>
</evidence>
<comment type="catalytic activity">
    <reaction evidence="1 14">
        <text>4-CDP-2-C-methyl-D-erythritol 2-phosphate = 2-C-methyl-D-erythritol 2,4-cyclic diphosphate + CMP</text>
        <dbReference type="Rhea" id="RHEA:23864"/>
        <dbReference type="ChEBI" id="CHEBI:57919"/>
        <dbReference type="ChEBI" id="CHEBI:58483"/>
        <dbReference type="ChEBI" id="CHEBI:60377"/>
        <dbReference type="EC" id="4.6.1.12"/>
    </reaction>
</comment>
<protein>
    <recommendedName>
        <fullName evidence="14">Bifunctional enzyme IspD/IspF</fullName>
    </recommendedName>
    <domain>
        <recommendedName>
            <fullName evidence="14">2-C-methyl-D-erythritol 4-phosphate cytidylyltransferase</fullName>
            <ecNumber evidence="14">2.7.7.60</ecNumber>
        </recommendedName>
        <alternativeName>
            <fullName evidence="14">4-diphosphocytidyl-2C-methyl-D-erythritol synthase</fullName>
        </alternativeName>
        <alternativeName>
            <fullName evidence="14">MEP cytidylyltransferase</fullName>
            <shortName evidence="14">MCT</shortName>
        </alternativeName>
    </domain>
    <domain>
        <recommendedName>
            <fullName evidence="14">2-C-methyl-D-erythritol 2,4-cyclodiphosphate synthase</fullName>
            <shortName evidence="14">MECDP-synthase</shortName>
            <shortName evidence="14">MECPP-synthase</shortName>
            <shortName evidence="14">MECPS</shortName>
            <ecNumber evidence="14">4.6.1.12</ecNumber>
        </recommendedName>
    </domain>
</protein>
<evidence type="ECO:0000259" key="15">
    <source>
        <dbReference type="Pfam" id="PF02542"/>
    </source>
</evidence>
<dbReference type="RefSeq" id="WP_114087502.1">
    <property type="nucleotide sequence ID" value="NZ_JPWH01000003.1"/>
</dbReference>
<keyword evidence="8 14" id="KW-0808">Transferase</keyword>
<dbReference type="NCBIfam" id="TIGR00151">
    <property type="entry name" value="ispF"/>
    <property type="match status" value="1"/>
</dbReference>
<keyword evidence="10 14" id="KW-0479">Metal-binding</keyword>
<dbReference type="NCBIfam" id="TIGR00453">
    <property type="entry name" value="ispD"/>
    <property type="match status" value="1"/>
</dbReference>
<evidence type="ECO:0000256" key="3">
    <source>
        <dbReference type="ARBA" id="ARBA00001968"/>
    </source>
</evidence>
<dbReference type="GO" id="GO:0050518">
    <property type="term" value="F:2-C-methyl-D-erythritol 4-phosphate cytidylyltransferase activity"/>
    <property type="evidence" value="ECO:0007669"/>
    <property type="project" value="UniProtKB-UniRule"/>
</dbReference>
<sequence>MNKKISVVIVAAGSGSRFGDPLPKQYHHIGDKTLLRHSIEAFMQLCPAHHIQVVYNPLHQNHLDAAIGDLITGKNLRAAVAGGVTRQQSVLNGLRALKDVTPDYVLVHDAARPGIDPDVIYRVLDALQEHKGAIPGIAVHDTIKQCNDDKVILRTIARDTLMRAQTPQGFDFNTILMAHTKFEGLEMTDDASLLEQMGISVKCVQGSERNDKITRRHDLIRLGEHLSPENSPENSLKAHTMIAEEYRTGTGFDVHRFAPGDACMLCGVSVPHKARLEGHSDADVGLHALTDAILGAIAAGDIGQHFPPSDPQWKGAASDQFLKHAADLVTRRNGRIVNVDVTLICERPKIGPHTPAMRQAIANILSIDVDRVNVKATTSERLGFTGRQEGIAAQAAASIALPRTA</sequence>
<feature type="region of interest" description="2-C-methyl-D-erythritol 2,4-cyclodiphosphate synthase" evidence="14">
    <location>
        <begin position="247"/>
        <end position="405"/>
    </location>
</feature>
<dbReference type="InterPro" id="IPR020555">
    <property type="entry name" value="MECDP_synthase_CS"/>
</dbReference>
<dbReference type="HAMAP" id="MF_01520">
    <property type="entry name" value="IspDF"/>
    <property type="match status" value="1"/>
</dbReference>
<evidence type="ECO:0000256" key="13">
    <source>
        <dbReference type="ARBA" id="ARBA00023268"/>
    </source>
</evidence>
<feature type="site" description="Transition state stabilizer" evidence="14">
    <location>
        <position position="378"/>
    </location>
</feature>
<feature type="binding site" evidence="14">
    <location>
        <position position="287"/>
    </location>
    <ligand>
        <name>a divalent metal cation</name>
        <dbReference type="ChEBI" id="CHEBI:60240"/>
    </ligand>
</feature>
<keyword evidence="11 14" id="KW-0414">Isoprene biosynthesis</keyword>
<keyword evidence="13 14" id="KW-0511">Multifunctional enzyme</keyword>
<dbReference type="InterPro" id="IPR001228">
    <property type="entry name" value="IspD"/>
</dbReference>
<evidence type="ECO:0000256" key="12">
    <source>
        <dbReference type="ARBA" id="ARBA00023239"/>
    </source>
</evidence>
<dbReference type="SUPFAM" id="SSF53448">
    <property type="entry name" value="Nucleotide-diphospho-sugar transferases"/>
    <property type="match status" value="1"/>
</dbReference>
<dbReference type="InterPro" id="IPR029044">
    <property type="entry name" value="Nucleotide-diphossugar_trans"/>
</dbReference>
<dbReference type="HAMAP" id="MF_00108">
    <property type="entry name" value="IspD"/>
    <property type="match status" value="1"/>
</dbReference>
<feature type="binding site" evidence="14">
    <location>
        <position position="387"/>
    </location>
    <ligand>
        <name>4-CDP-2-C-methyl-D-erythritol 2-phosphate</name>
        <dbReference type="ChEBI" id="CHEBI:57919"/>
    </ligand>
</feature>
<proteinExistence type="inferred from homology"/>
<organism evidence="16 17">
    <name type="scientific">Thalassospira profundimaris</name>
    <dbReference type="NCBI Taxonomy" id="502049"/>
    <lineage>
        <taxon>Bacteria</taxon>
        <taxon>Pseudomonadati</taxon>
        <taxon>Pseudomonadota</taxon>
        <taxon>Alphaproteobacteria</taxon>
        <taxon>Rhodospirillales</taxon>
        <taxon>Thalassospiraceae</taxon>
        <taxon>Thalassospira</taxon>
    </lineage>
</organism>
<dbReference type="OrthoDB" id="9804336at2"/>
<feature type="region of interest" description="2-C-methyl-D-erythritol 4-phosphate cytidylyltransferase" evidence="14">
    <location>
        <begin position="1"/>
        <end position="246"/>
    </location>
</feature>
<gene>
    <name evidence="14 16" type="primary">ispDF</name>
    <name evidence="16" type="ORF">TH25_06270</name>
</gene>
<dbReference type="EC" id="4.6.1.12" evidence="14"/>
<dbReference type="SUPFAM" id="SSF69765">
    <property type="entry name" value="IpsF-like"/>
    <property type="match status" value="1"/>
</dbReference>
<evidence type="ECO:0000256" key="14">
    <source>
        <dbReference type="HAMAP-Rule" id="MF_01520"/>
    </source>
</evidence>
<dbReference type="InterPro" id="IPR003526">
    <property type="entry name" value="MECDP_synthase"/>
</dbReference>
<dbReference type="Proteomes" id="UP000252517">
    <property type="component" value="Unassembled WGS sequence"/>
</dbReference>
<feature type="domain" description="2-C-methyl-D-erythritol 2,4-cyclodiphosphate synthase" evidence="15">
    <location>
        <begin position="247"/>
        <end position="399"/>
    </location>
</feature>
<dbReference type="PANTHER" id="PTHR43181:SF1">
    <property type="entry name" value="2-C-METHYL-D-ERYTHRITOL 2,4-CYCLODIPHOSPHATE SYNTHASE, CHLOROPLASTIC"/>
    <property type="match status" value="1"/>
</dbReference>
<dbReference type="PROSITE" id="PS01295">
    <property type="entry name" value="ISPD"/>
    <property type="match status" value="1"/>
</dbReference>
<feature type="site" description="Positions MEP for the nucleophilic attack" evidence="14">
    <location>
        <position position="158"/>
    </location>
</feature>
<comment type="similarity">
    <text evidence="7">Belongs to the IspD/TarI cytidylyltransferase family. IspD subfamily.</text>
</comment>
<name>A0A367XG25_9PROT</name>
<comment type="catalytic activity">
    <reaction evidence="2 14">
        <text>2-C-methyl-D-erythritol 4-phosphate + CTP + H(+) = 4-CDP-2-C-methyl-D-erythritol + diphosphate</text>
        <dbReference type="Rhea" id="RHEA:13429"/>
        <dbReference type="ChEBI" id="CHEBI:15378"/>
        <dbReference type="ChEBI" id="CHEBI:33019"/>
        <dbReference type="ChEBI" id="CHEBI:37563"/>
        <dbReference type="ChEBI" id="CHEBI:57823"/>
        <dbReference type="ChEBI" id="CHEBI:58262"/>
        <dbReference type="EC" id="2.7.7.60"/>
    </reaction>
</comment>
<dbReference type="NCBIfam" id="NF006899">
    <property type="entry name" value="PRK09382.1"/>
    <property type="match status" value="1"/>
</dbReference>
<evidence type="ECO:0000256" key="6">
    <source>
        <dbReference type="ARBA" id="ARBA00008480"/>
    </source>
</evidence>
<comment type="function">
    <text evidence="14">Bifunctional enzyme that catalyzes the formation of 4-diphosphocytidyl-2-C-methyl-D-erythritol from CTP and 2-C-methyl-D-erythritol 4-phosphate (MEP) (IspD), and catalyzes the conversion of 4-diphosphocytidyl-2-C-methyl-D-erythritol 2-phosphate (CDP-ME2P) to 2-C-methyl-D-erythritol 2,4-cyclodiphosphate (ME-CPP) with a corresponding release of cytidine 5-monophosphate (CMP) (IspF).</text>
</comment>
<feature type="site" description="Positions MEP for the nucleophilic attack" evidence="14">
    <location>
        <position position="212"/>
    </location>
</feature>
<comment type="caution">
    <text evidence="14">Lacks conserved residue(s) required for the propagation of feature annotation.</text>
</comment>
<feature type="binding site" evidence="14">
    <location>
        <position position="253"/>
    </location>
    <ligand>
        <name>a divalent metal cation</name>
        <dbReference type="ChEBI" id="CHEBI:60240"/>
    </ligand>
</feature>
<evidence type="ECO:0000313" key="16">
    <source>
        <dbReference type="EMBL" id="RCK52635.1"/>
    </source>
</evidence>
<feature type="binding site" evidence="14">
    <location>
        <begin position="301"/>
        <end position="303"/>
    </location>
    <ligand>
        <name>4-CDP-2-C-methyl-D-erythritol 2-phosphate</name>
        <dbReference type="ChEBI" id="CHEBI:57919"/>
    </ligand>
</feature>
<feature type="binding site" evidence="14">
    <location>
        <begin position="279"/>
        <end position="280"/>
    </location>
    <ligand>
        <name>4-CDP-2-C-methyl-D-erythritol 2-phosphate</name>
        <dbReference type="ChEBI" id="CHEBI:57919"/>
    </ligand>
</feature>
<dbReference type="Pfam" id="PF02542">
    <property type="entry name" value="YgbB"/>
    <property type="match status" value="1"/>
</dbReference>
<evidence type="ECO:0000256" key="5">
    <source>
        <dbReference type="ARBA" id="ARBA00004787"/>
    </source>
</evidence>
<dbReference type="FunFam" id="3.90.550.10:FF:000003">
    <property type="entry name" value="2-C-methyl-D-erythritol 4-phosphate cytidylyltransferase"/>
    <property type="match status" value="1"/>
</dbReference>
<dbReference type="PANTHER" id="PTHR43181">
    <property type="entry name" value="2-C-METHYL-D-ERYTHRITOL 2,4-CYCLODIPHOSPHATE SYNTHASE, CHLOROPLASTIC"/>
    <property type="match status" value="1"/>
</dbReference>
<reference evidence="16 17" key="1">
    <citation type="submission" date="2014-07" db="EMBL/GenBank/DDBJ databases">
        <title>Draft genome sequence of Thalassospira profundimaris S25-3-2.</title>
        <authorList>
            <person name="Lai Q."/>
            <person name="Shao Z."/>
        </authorList>
    </citation>
    <scope>NUCLEOTIDE SEQUENCE [LARGE SCALE GENOMIC DNA]</scope>
    <source>
        <strain evidence="16 17">S25-3-2</strain>
    </source>
</reference>
<evidence type="ECO:0000256" key="4">
    <source>
        <dbReference type="ARBA" id="ARBA00004709"/>
    </source>
</evidence>
<evidence type="ECO:0000256" key="7">
    <source>
        <dbReference type="ARBA" id="ARBA00009789"/>
    </source>
</evidence>
<dbReference type="Gene3D" id="3.90.550.10">
    <property type="entry name" value="Spore Coat Polysaccharide Biosynthesis Protein SpsA, Chain A"/>
    <property type="match status" value="1"/>
</dbReference>
<feature type="site" description="Transition state stabilizer" evidence="14">
    <location>
        <position position="17"/>
    </location>
</feature>
<feature type="site" description="Transition state stabilizer" evidence="14">
    <location>
        <position position="24"/>
    </location>
</feature>
<dbReference type="GO" id="GO:0019288">
    <property type="term" value="P:isopentenyl diphosphate biosynthetic process, methylerythritol 4-phosphate pathway"/>
    <property type="evidence" value="ECO:0007669"/>
    <property type="project" value="UniProtKB-UniRule"/>
</dbReference>
<dbReference type="PROSITE" id="PS01350">
    <property type="entry name" value="ISPF"/>
    <property type="match status" value="1"/>
</dbReference>
<dbReference type="CDD" id="cd00554">
    <property type="entry name" value="MECDP_synthase"/>
    <property type="match status" value="1"/>
</dbReference>
<accession>A0A367XG25</accession>
<comment type="pathway">
    <text evidence="4 14">Isoprenoid biosynthesis; isopentenyl diphosphate biosynthesis via DXP pathway; isopentenyl diphosphate from 1-deoxy-D-xylulose 5-phosphate: step 4/6.</text>
</comment>
<dbReference type="InterPro" id="IPR018294">
    <property type="entry name" value="ISPD_synthase_CS"/>
</dbReference>
<comment type="similarity">
    <text evidence="14">In the N-terminal section; belongs to the IspD/TarI cytidylyltransferase family. IspD subfamily.</text>
</comment>
<comment type="pathway">
    <text evidence="5 14">Isoprenoid biosynthesis; isopentenyl diphosphate biosynthesis via DXP pathway; isopentenyl diphosphate from 1-deoxy-D-xylulose 5-phosphate: step 2/6.</text>
</comment>
<feature type="binding site" evidence="14">
    <location>
        <begin position="377"/>
        <end position="380"/>
    </location>
    <ligand>
        <name>4-CDP-2-C-methyl-D-erythritol 2-phosphate</name>
        <dbReference type="ChEBI" id="CHEBI:57919"/>
    </ligand>
</feature>
<evidence type="ECO:0000256" key="2">
    <source>
        <dbReference type="ARBA" id="ARBA00001282"/>
    </source>
</evidence>
<dbReference type="Gene3D" id="3.30.1330.50">
    <property type="entry name" value="2-C-methyl-D-erythritol 2,4-cyclodiphosphate synthase"/>
    <property type="match status" value="1"/>
</dbReference>
<keyword evidence="12 14" id="KW-0456">Lyase</keyword>
<comment type="similarity">
    <text evidence="14">In the C-terminal section; belongs to the IspF family.</text>
</comment>
<evidence type="ECO:0000313" key="17">
    <source>
        <dbReference type="Proteomes" id="UP000252517"/>
    </source>
</evidence>
<dbReference type="CDD" id="cd02516">
    <property type="entry name" value="CDP-ME_synthetase"/>
    <property type="match status" value="1"/>
</dbReference>
<dbReference type="AlphaFoldDB" id="A0A367XG25"/>
<dbReference type="GO" id="GO:0008685">
    <property type="term" value="F:2-C-methyl-D-erythritol 2,4-cyclodiphosphate synthase activity"/>
    <property type="evidence" value="ECO:0007669"/>
    <property type="project" value="UniProtKB-UniRule"/>
</dbReference>
<keyword evidence="9 14" id="KW-0548">Nucleotidyltransferase</keyword>
<dbReference type="InterPro" id="IPR034683">
    <property type="entry name" value="IspD/TarI"/>
</dbReference>
<comment type="caution">
    <text evidence="16">The sequence shown here is derived from an EMBL/GenBank/DDBJ whole genome shotgun (WGS) entry which is preliminary data.</text>
</comment>
<dbReference type="Pfam" id="PF01128">
    <property type="entry name" value="IspD"/>
    <property type="match status" value="1"/>
</dbReference>
<comment type="similarity">
    <text evidence="6">Belongs to the IspF family.</text>
</comment>
<dbReference type="HAMAP" id="MF_00107">
    <property type="entry name" value="IspF"/>
    <property type="match status" value="1"/>
</dbReference>
<dbReference type="InterPro" id="IPR026596">
    <property type="entry name" value="IspD/F"/>
</dbReference>